<sequence>MAKCIAFLRVPDVEKTLEWYLDIGFKCLGTHSEPGCLIDWALLDWDGAQFMLYPLGSGESYALKDAGLYIEVESIDELIKPFEMKTEVVELNQIQGYRTKEIVLKDPNGFYIRFAERIS</sequence>
<evidence type="ECO:0000313" key="3">
    <source>
        <dbReference type="Proteomes" id="UP001597510"/>
    </source>
</evidence>
<feature type="domain" description="Glyoxalase/fosfomycin resistance/dioxygenase" evidence="1">
    <location>
        <begin position="8"/>
        <end position="114"/>
    </location>
</feature>
<dbReference type="Pfam" id="PF00903">
    <property type="entry name" value="Glyoxalase"/>
    <property type="match status" value="1"/>
</dbReference>
<gene>
    <name evidence="2" type="ORF">ACFSR2_13810</name>
</gene>
<evidence type="ECO:0000259" key="1">
    <source>
        <dbReference type="Pfam" id="PF00903"/>
    </source>
</evidence>
<name>A0ABW5J8R4_9BACT</name>
<comment type="caution">
    <text evidence="2">The sequence shown here is derived from an EMBL/GenBank/DDBJ whole genome shotgun (WGS) entry which is preliminary data.</text>
</comment>
<reference evidence="3" key="1">
    <citation type="journal article" date="2019" name="Int. J. Syst. Evol. Microbiol.">
        <title>The Global Catalogue of Microorganisms (GCM) 10K type strain sequencing project: providing services to taxonomists for standard genome sequencing and annotation.</title>
        <authorList>
            <consortium name="The Broad Institute Genomics Platform"/>
            <consortium name="The Broad Institute Genome Sequencing Center for Infectious Disease"/>
            <person name="Wu L."/>
            <person name="Ma J."/>
        </authorList>
    </citation>
    <scope>NUCLEOTIDE SEQUENCE [LARGE SCALE GENOMIC DNA]</scope>
    <source>
        <strain evidence="3">KCTC 52344</strain>
    </source>
</reference>
<dbReference type="RefSeq" id="WP_340236245.1">
    <property type="nucleotide sequence ID" value="NZ_JBBEWC010000005.1"/>
</dbReference>
<proteinExistence type="predicted"/>
<dbReference type="Gene3D" id="3.10.180.10">
    <property type="entry name" value="2,3-Dihydroxybiphenyl 1,2-Dioxygenase, domain 1"/>
    <property type="match status" value="1"/>
</dbReference>
<organism evidence="2 3">
    <name type="scientific">Emticicia soli</name>
    <dbReference type="NCBI Taxonomy" id="2027878"/>
    <lineage>
        <taxon>Bacteria</taxon>
        <taxon>Pseudomonadati</taxon>
        <taxon>Bacteroidota</taxon>
        <taxon>Cytophagia</taxon>
        <taxon>Cytophagales</taxon>
        <taxon>Leadbetterellaceae</taxon>
        <taxon>Emticicia</taxon>
    </lineage>
</organism>
<keyword evidence="3" id="KW-1185">Reference proteome</keyword>
<accession>A0ABW5J8R4</accession>
<evidence type="ECO:0000313" key="2">
    <source>
        <dbReference type="EMBL" id="MFD2521970.1"/>
    </source>
</evidence>
<dbReference type="InterPro" id="IPR029068">
    <property type="entry name" value="Glyas_Bleomycin-R_OHBP_Dase"/>
</dbReference>
<dbReference type="EMBL" id="JBHULC010000011">
    <property type="protein sequence ID" value="MFD2521970.1"/>
    <property type="molecule type" value="Genomic_DNA"/>
</dbReference>
<dbReference type="SUPFAM" id="SSF54593">
    <property type="entry name" value="Glyoxalase/Bleomycin resistance protein/Dihydroxybiphenyl dioxygenase"/>
    <property type="match status" value="1"/>
</dbReference>
<protein>
    <submittedName>
        <fullName evidence="2">VOC family protein</fullName>
    </submittedName>
</protein>
<dbReference type="Proteomes" id="UP001597510">
    <property type="component" value="Unassembled WGS sequence"/>
</dbReference>
<dbReference type="InterPro" id="IPR004360">
    <property type="entry name" value="Glyas_Fos-R_dOase_dom"/>
</dbReference>